<proteinExistence type="predicted"/>
<accession>A0A917A1H3</accession>
<reference evidence="2" key="2">
    <citation type="submission" date="2020-09" db="EMBL/GenBank/DDBJ databases">
        <authorList>
            <person name="Sun Q."/>
            <person name="Zhou Y."/>
        </authorList>
    </citation>
    <scope>NUCLEOTIDE SEQUENCE</scope>
    <source>
        <strain evidence="2">CGMCC 1.15367</strain>
    </source>
</reference>
<feature type="compositionally biased region" description="Low complexity" evidence="1">
    <location>
        <begin position="55"/>
        <end position="69"/>
    </location>
</feature>
<gene>
    <name evidence="2" type="ORF">GCM10011390_44350</name>
</gene>
<sequence length="134" mass="15113">MIIVTPVDRVYILQHVYPVNTNRTFGILTMTNGRNKPNGEAMPRTNVIDLDARRPASAPDARPRSGRAPSFELEVLTGQTSLYWRAMHNLRLAARTGDSELRDEWIEELESIVRNGVGWSLIAQIEKALAAQMR</sequence>
<evidence type="ECO:0000313" key="3">
    <source>
        <dbReference type="Proteomes" id="UP000644699"/>
    </source>
</evidence>
<reference evidence="2" key="1">
    <citation type="journal article" date="2014" name="Int. J. Syst. Evol. Microbiol.">
        <title>Complete genome sequence of Corynebacterium casei LMG S-19264T (=DSM 44701T), isolated from a smear-ripened cheese.</title>
        <authorList>
            <consortium name="US DOE Joint Genome Institute (JGI-PGF)"/>
            <person name="Walter F."/>
            <person name="Albersmeier A."/>
            <person name="Kalinowski J."/>
            <person name="Ruckert C."/>
        </authorList>
    </citation>
    <scope>NUCLEOTIDE SEQUENCE</scope>
    <source>
        <strain evidence="2">CGMCC 1.15367</strain>
    </source>
</reference>
<evidence type="ECO:0000313" key="2">
    <source>
        <dbReference type="EMBL" id="GGE20235.1"/>
    </source>
</evidence>
<comment type="caution">
    <text evidence="2">The sequence shown here is derived from an EMBL/GenBank/DDBJ whole genome shotgun (WGS) entry which is preliminary data.</text>
</comment>
<feature type="region of interest" description="Disordered" evidence="1">
    <location>
        <begin position="36"/>
        <end position="69"/>
    </location>
</feature>
<dbReference type="EMBL" id="BMIQ01000009">
    <property type="protein sequence ID" value="GGE20235.1"/>
    <property type="molecule type" value="Genomic_DNA"/>
</dbReference>
<keyword evidence="3" id="KW-1185">Reference proteome</keyword>
<dbReference type="AlphaFoldDB" id="A0A917A1H3"/>
<dbReference type="Proteomes" id="UP000644699">
    <property type="component" value="Unassembled WGS sequence"/>
</dbReference>
<protein>
    <submittedName>
        <fullName evidence="2">Uncharacterized protein</fullName>
    </submittedName>
</protein>
<organism evidence="2 3">
    <name type="scientific">Aureimonas endophytica</name>
    <dbReference type="NCBI Taxonomy" id="2027858"/>
    <lineage>
        <taxon>Bacteria</taxon>
        <taxon>Pseudomonadati</taxon>
        <taxon>Pseudomonadota</taxon>
        <taxon>Alphaproteobacteria</taxon>
        <taxon>Hyphomicrobiales</taxon>
        <taxon>Aurantimonadaceae</taxon>
        <taxon>Aureimonas</taxon>
    </lineage>
</organism>
<evidence type="ECO:0000256" key="1">
    <source>
        <dbReference type="SAM" id="MobiDB-lite"/>
    </source>
</evidence>
<name>A0A917A1H3_9HYPH</name>